<evidence type="ECO:0000313" key="4">
    <source>
        <dbReference type="Proteomes" id="UP000013827"/>
    </source>
</evidence>
<dbReference type="PANTHER" id="PTHR34548:SF2">
    <property type="entry name" value="PROTEIN TIC 21, CHLOROPLASTIC"/>
    <property type="match status" value="1"/>
</dbReference>
<dbReference type="PaxDb" id="2903-EOD40766"/>
<reference evidence="3" key="2">
    <citation type="submission" date="2024-10" db="UniProtKB">
        <authorList>
            <consortium name="EnsemblProtists"/>
        </authorList>
    </citation>
    <scope>IDENTIFICATION</scope>
</reference>
<evidence type="ECO:0000256" key="1">
    <source>
        <dbReference type="SAM" id="Phobius"/>
    </source>
</evidence>
<keyword evidence="1" id="KW-1133">Transmembrane helix</keyword>
<dbReference type="OMA" id="WIRFWIQ"/>
<name>A0A0D3KYD1_EMIH1</name>
<reference evidence="4" key="1">
    <citation type="journal article" date="2013" name="Nature">
        <title>Pan genome of the phytoplankton Emiliania underpins its global distribution.</title>
        <authorList>
            <person name="Read B.A."/>
            <person name="Kegel J."/>
            <person name="Klute M.J."/>
            <person name="Kuo A."/>
            <person name="Lefebvre S.C."/>
            <person name="Maumus F."/>
            <person name="Mayer C."/>
            <person name="Miller J."/>
            <person name="Monier A."/>
            <person name="Salamov A."/>
            <person name="Young J."/>
            <person name="Aguilar M."/>
            <person name="Claverie J.M."/>
            <person name="Frickenhaus S."/>
            <person name="Gonzalez K."/>
            <person name="Herman E.K."/>
            <person name="Lin Y.C."/>
            <person name="Napier J."/>
            <person name="Ogata H."/>
            <person name="Sarno A.F."/>
            <person name="Shmutz J."/>
            <person name="Schroeder D."/>
            <person name="de Vargas C."/>
            <person name="Verret F."/>
            <person name="von Dassow P."/>
            <person name="Valentin K."/>
            <person name="Van de Peer Y."/>
            <person name="Wheeler G."/>
            <person name="Dacks J.B."/>
            <person name="Delwiche C.F."/>
            <person name="Dyhrman S.T."/>
            <person name="Glockner G."/>
            <person name="John U."/>
            <person name="Richards T."/>
            <person name="Worden A.Z."/>
            <person name="Zhang X."/>
            <person name="Grigoriev I.V."/>
            <person name="Allen A.E."/>
            <person name="Bidle K."/>
            <person name="Borodovsky M."/>
            <person name="Bowler C."/>
            <person name="Brownlee C."/>
            <person name="Cock J.M."/>
            <person name="Elias M."/>
            <person name="Gladyshev V.N."/>
            <person name="Groth M."/>
            <person name="Guda C."/>
            <person name="Hadaegh A."/>
            <person name="Iglesias-Rodriguez M.D."/>
            <person name="Jenkins J."/>
            <person name="Jones B.M."/>
            <person name="Lawson T."/>
            <person name="Leese F."/>
            <person name="Lindquist E."/>
            <person name="Lobanov A."/>
            <person name="Lomsadze A."/>
            <person name="Malik S.B."/>
            <person name="Marsh M.E."/>
            <person name="Mackinder L."/>
            <person name="Mock T."/>
            <person name="Mueller-Roeber B."/>
            <person name="Pagarete A."/>
            <person name="Parker M."/>
            <person name="Probert I."/>
            <person name="Quesneville H."/>
            <person name="Raines C."/>
            <person name="Rensing S.A."/>
            <person name="Riano-Pachon D.M."/>
            <person name="Richier S."/>
            <person name="Rokitta S."/>
            <person name="Shiraiwa Y."/>
            <person name="Soanes D.M."/>
            <person name="van der Giezen M."/>
            <person name="Wahlund T.M."/>
            <person name="Williams B."/>
            <person name="Wilson W."/>
            <person name="Wolfe G."/>
            <person name="Wurch L.L."/>
        </authorList>
    </citation>
    <scope>NUCLEOTIDE SEQUENCE</scope>
</reference>
<evidence type="ECO:0000313" key="3">
    <source>
        <dbReference type="EnsemblProtists" id="EOD40766"/>
    </source>
</evidence>
<dbReference type="Pfam" id="PF12263">
    <property type="entry name" value="DUF3611"/>
    <property type="match status" value="1"/>
</dbReference>
<keyword evidence="1" id="KW-0812">Transmembrane</keyword>
<keyword evidence="2" id="KW-0732">Signal</keyword>
<proteinExistence type="predicted"/>
<dbReference type="RefSeq" id="XP_005793195.1">
    <property type="nucleotide sequence ID" value="XM_005793138.1"/>
</dbReference>
<dbReference type="Proteomes" id="UP000013827">
    <property type="component" value="Unassembled WGS sequence"/>
</dbReference>
<dbReference type="EnsemblProtists" id="EOD40766">
    <property type="protein sequence ID" value="EOD40766"/>
    <property type="gene ID" value="EMIHUDRAFT_222551"/>
</dbReference>
<dbReference type="AlphaFoldDB" id="A0A0D3KYD1"/>
<accession>A0A0D3KYD1</accession>
<feature type="chain" id="PRO_5044221426" description="DUF3611 family protein" evidence="2">
    <location>
        <begin position="18"/>
        <end position="250"/>
    </location>
</feature>
<dbReference type="InterPro" id="IPR022051">
    <property type="entry name" value="DUF3611"/>
</dbReference>
<dbReference type="HOGENOM" id="CLU_1113082_0_0_1"/>
<keyword evidence="1" id="KW-0472">Membrane</keyword>
<dbReference type="KEGG" id="ehx:EMIHUDRAFT_222551"/>
<feature type="transmembrane region" description="Helical" evidence="1">
    <location>
        <begin position="112"/>
        <end position="133"/>
    </location>
</feature>
<feature type="transmembrane region" description="Helical" evidence="1">
    <location>
        <begin position="161"/>
        <end position="184"/>
    </location>
</feature>
<dbReference type="PANTHER" id="PTHR34548">
    <property type="entry name" value="PROTEIN TIC 21, CHLOROPLASTIC"/>
    <property type="match status" value="1"/>
</dbReference>
<feature type="transmembrane region" description="Helical" evidence="1">
    <location>
        <begin position="82"/>
        <end position="100"/>
    </location>
</feature>
<sequence length="250" mass="25520">MHMRGGSLLLLSVGTAALRLPPPAACARPTLASPVRAANPALSAPRAAAACRTTTPVLTATAPPTPLTQLASRLWSWGWLNWWVQGALSVVGAVLLLFANSVSSASVSAPALAGRALALAACATSFASTFWQWGYTRLAVRIRRRPERWTAASAASNAARALYVGTALNLVGIGIAIVGAEAIVGNLAAKALTQGSAVVLDGRAAAATVQALDVLIVQANTNTIAACFFGLLTSMRLKLAAATAERAAEA</sequence>
<dbReference type="eggNOG" id="ENOG502QTAI">
    <property type="taxonomic scope" value="Eukaryota"/>
</dbReference>
<organism evidence="3 4">
    <name type="scientific">Emiliania huxleyi (strain CCMP1516)</name>
    <dbReference type="NCBI Taxonomy" id="280463"/>
    <lineage>
        <taxon>Eukaryota</taxon>
        <taxon>Haptista</taxon>
        <taxon>Haptophyta</taxon>
        <taxon>Prymnesiophyceae</taxon>
        <taxon>Isochrysidales</taxon>
        <taxon>Noelaerhabdaceae</taxon>
        <taxon>Emiliania</taxon>
    </lineage>
</organism>
<protein>
    <recommendedName>
        <fullName evidence="5">DUF3611 family protein</fullName>
    </recommendedName>
</protein>
<dbReference type="STRING" id="2903.R1FYC8"/>
<evidence type="ECO:0008006" key="5">
    <source>
        <dbReference type="Google" id="ProtNLM"/>
    </source>
</evidence>
<dbReference type="GeneID" id="17286037"/>
<keyword evidence="4" id="KW-1185">Reference proteome</keyword>
<evidence type="ECO:0000256" key="2">
    <source>
        <dbReference type="SAM" id="SignalP"/>
    </source>
</evidence>
<feature type="signal peptide" evidence="2">
    <location>
        <begin position="1"/>
        <end position="17"/>
    </location>
</feature>